<reference evidence="1 2" key="1">
    <citation type="journal article" date="2019" name="Commun. Biol.">
        <title>The bagworm genome reveals a unique fibroin gene that provides high tensile strength.</title>
        <authorList>
            <person name="Kono N."/>
            <person name="Nakamura H."/>
            <person name="Ohtoshi R."/>
            <person name="Tomita M."/>
            <person name="Numata K."/>
            <person name="Arakawa K."/>
        </authorList>
    </citation>
    <scope>NUCLEOTIDE SEQUENCE [LARGE SCALE GENOMIC DNA]</scope>
</reference>
<name>A0A4C1UYA8_EUMVA</name>
<protein>
    <submittedName>
        <fullName evidence="1">Uncharacterized protein</fullName>
    </submittedName>
</protein>
<gene>
    <name evidence="1" type="ORF">EVAR_21540_1</name>
</gene>
<keyword evidence="2" id="KW-1185">Reference proteome</keyword>
<proteinExistence type="predicted"/>
<organism evidence="1 2">
    <name type="scientific">Eumeta variegata</name>
    <name type="common">Bagworm moth</name>
    <name type="synonym">Eumeta japonica</name>
    <dbReference type="NCBI Taxonomy" id="151549"/>
    <lineage>
        <taxon>Eukaryota</taxon>
        <taxon>Metazoa</taxon>
        <taxon>Ecdysozoa</taxon>
        <taxon>Arthropoda</taxon>
        <taxon>Hexapoda</taxon>
        <taxon>Insecta</taxon>
        <taxon>Pterygota</taxon>
        <taxon>Neoptera</taxon>
        <taxon>Endopterygota</taxon>
        <taxon>Lepidoptera</taxon>
        <taxon>Glossata</taxon>
        <taxon>Ditrysia</taxon>
        <taxon>Tineoidea</taxon>
        <taxon>Psychidae</taxon>
        <taxon>Oiketicinae</taxon>
        <taxon>Eumeta</taxon>
    </lineage>
</organism>
<dbReference type="Proteomes" id="UP000299102">
    <property type="component" value="Unassembled WGS sequence"/>
</dbReference>
<dbReference type="EMBL" id="BGZK01000243">
    <property type="protein sequence ID" value="GBP31259.1"/>
    <property type="molecule type" value="Genomic_DNA"/>
</dbReference>
<sequence length="176" mass="20127">MNTLESNCKSESEKNWNWEWGIKIGIGNGMAVEFRVIILENRANRIEELWSRDLSTLDTIDTTRFSPHEESTITSCHKEEKTAPQVYDSSESFTHVDVECAPSSFIWKDLTADLNLVSAFNSRSGTVFDFDPGHILDFNPDPKLSFNPVPVLNFDLGPGSKFCSPFRFQIWYRPRA</sequence>
<evidence type="ECO:0000313" key="1">
    <source>
        <dbReference type="EMBL" id="GBP31259.1"/>
    </source>
</evidence>
<accession>A0A4C1UYA8</accession>
<evidence type="ECO:0000313" key="2">
    <source>
        <dbReference type="Proteomes" id="UP000299102"/>
    </source>
</evidence>
<comment type="caution">
    <text evidence="1">The sequence shown here is derived from an EMBL/GenBank/DDBJ whole genome shotgun (WGS) entry which is preliminary data.</text>
</comment>
<dbReference type="AlphaFoldDB" id="A0A4C1UYA8"/>